<evidence type="ECO:0000313" key="1">
    <source>
        <dbReference type="EMBL" id="PST41991.1"/>
    </source>
</evidence>
<organism evidence="1 2">
    <name type="scientific">Faecalibacillus faecis</name>
    <dbReference type="NCBI Taxonomy" id="1982628"/>
    <lineage>
        <taxon>Bacteria</taxon>
        <taxon>Bacillati</taxon>
        <taxon>Bacillota</taxon>
        <taxon>Erysipelotrichia</taxon>
        <taxon>Erysipelotrichales</taxon>
        <taxon>Coprobacillaceae</taxon>
        <taxon>Faecalibacillus</taxon>
    </lineage>
</organism>
<dbReference type="RefSeq" id="WP_106986795.1">
    <property type="nucleotide sequence ID" value="NZ_PYLP01000001.1"/>
</dbReference>
<dbReference type="GO" id="GO:0016301">
    <property type="term" value="F:kinase activity"/>
    <property type="evidence" value="ECO:0007669"/>
    <property type="project" value="UniProtKB-KW"/>
</dbReference>
<dbReference type="SUPFAM" id="SSF52540">
    <property type="entry name" value="P-loop containing nucleoside triphosphate hydrolases"/>
    <property type="match status" value="1"/>
</dbReference>
<name>A0A2T3G3G9_9FIRM</name>
<keyword evidence="2" id="KW-1185">Reference proteome</keyword>
<dbReference type="AlphaFoldDB" id="A0A2T3G3G9"/>
<dbReference type="GeneID" id="77469503"/>
<proteinExistence type="predicted"/>
<sequence length="169" mass="19643">MKKLYLIGGTMGVGKTTTCQVLKRKLDRSVFIDGDWCWDMHPFMVNEETKKLVLENICMLLNNDLKCSVFDHIIFCWVMHEQSIIDVLLSHLDLKDVKVISISLVCQKEALEKRIQKDIDQGIRKPDVLARSVERLEMYQKLNTYKIDVSNKTIEEIVKEIIKVGDEND</sequence>
<accession>A0A2T3G3G9</accession>
<evidence type="ECO:0000313" key="2">
    <source>
        <dbReference type="Proteomes" id="UP000241201"/>
    </source>
</evidence>
<dbReference type="Pfam" id="PF13238">
    <property type="entry name" value="AAA_18"/>
    <property type="match status" value="1"/>
</dbReference>
<protein>
    <submittedName>
        <fullName evidence="1">Nucleotide kinase</fullName>
    </submittedName>
</protein>
<dbReference type="InterPro" id="IPR027417">
    <property type="entry name" value="P-loop_NTPase"/>
</dbReference>
<reference evidence="2" key="1">
    <citation type="submission" date="2018-03" db="EMBL/GenBank/DDBJ databases">
        <title>Lachnoclostridium SNUG30370 gen.nov., sp.nov., isolated from human faeces.</title>
        <authorList>
            <person name="Seo B."/>
            <person name="Jeon K."/>
            <person name="Ko G."/>
        </authorList>
    </citation>
    <scope>NUCLEOTIDE SEQUENCE [LARGE SCALE GENOMIC DNA]</scope>
    <source>
        <strain evidence="2">SNUG30370</strain>
    </source>
</reference>
<keyword evidence="1" id="KW-0808">Transferase</keyword>
<dbReference type="Proteomes" id="UP000241201">
    <property type="component" value="Unassembled WGS sequence"/>
</dbReference>
<keyword evidence="1" id="KW-0418">Kinase</keyword>
<comment type="caution">
    <text evidence="1">The sequence shown here is derived from an EMBL/GenBank/DDBJ whole genome shotgun (WGS) entry which is preliminary data.</text>
</comment>
<gene>
    <name evidence="1" type="ORF">C7U55_00100</name>
</gene>
<dbReference type="EMBL" id="PYLP01000001">
    <property type="protein sequence ID" value="PST41991.1"/>
    <property type="molecule type" value="Genomic_DNA"/>
</dbReference>
<dbReference type="Gene3D" id="3.40.50.300">
    <property type="entry name" value="P-loop containing nucleotide triphosphate hydrolases"/>
    <property type="match status" value="1"/>
</dbReference>